<protein>
    <submittedName>
        <fullName evidence="1">Uncharacterized protein</fullName>
    </submittedName>
</protein>
<dbReference type="AlphaFoldDB" id="A0A8J5FAK3"/>
<evidence type="ECO:0000313" key="1">
    <source>
        <dbReference type="EMBL" id="KAG6483622.1"/>
    </source>
</evidence>
<name>A0A8J5FAK3_ZINOF</name>
<proteinExistence type="predicted"/>
<evidence type="ECO:0000313" key="2">
    <source>
        <dbReference type="Proteomes" id="UP000734854"/>
    </source>
</evidence>
<accession>A0A8J5FAK3</accession>
<dbReference type="EMBL" id="JACMSC010000016">
    <property type="protein sequence ID" value="KAG6483622.1"/>
    <property type="molecule type" value="Genomic_DNA"/>
</dbReference>
<comment type="caution">
    <text evidence="1">The sequence shown here is derived from an EMBL/GenBank/DDBJ whole genome shotgun (WGS) entry which is preliminary data.</text>
</comment>
<organism evidence="1 2">
    <name type="scientific">Zingiber officinale</name>
    <name type="common">Ginger</name>
    <name type="synonym">Amomum zingiber</name>
    <dbReference type="NCBI Taxonomy" id="94328"/>
    <lineage>
        <taxon>Eukaryota</taxon>
        <taxon>Viridiplantae</taxon>
        <taxon>Streptophyta</taxon>
        <taxon>Embryophyta</taxon>
        <taxon>Tracheophyta</taxon>
        <taxon>Spermatophyta</taxon>
        <taxon>Magnoliopsida</taxon>
        <taxon>Liliopsida</taxon>
        <taxon>Zingiberales</taxon>
        <taxon>Zingiberaceae</taxon>
        <taxon>Zingiber</taxon>
    </lineage>
</organism>
<keyword evidence="2" id="KW-1185">Reference proteome</keyword>
<gene>
    <name evidence="1" type="ORF">ZIOFF_060273</name>
</gene>
<reference evidence="1 2" key="1">
    <citation type="submission" date="2020-08" db="EMBL/GenBank/DDBJ databases">
        <title>Plant Genome Project.</title>
        <authorList>
            <person name="Zhang R.-G."/>
        </authorList>
    </citation>
    <scope>NUCLEOTIDE SEQUENCE [LARGE SCALE GENOMIC DNA]</scope>
    <source>
        <tissue evidence="1">Rhizome</tissue>
    </source>
</reference>
<sequence>MINGSSRHYLGFSILHPRRRTNPWLSRLCGKSEESTYLELRPPFTGASVAGSPVIRSPTSLTFRHWAGVSPHTWSYDFAETCVFGKQSPGPGHCDPLCEEAPLLPKLRGYFAEFLRESCLAPLGILYLPTSVGFGYRYPFVEGRSSFSWEYGMGYFRAVAPRTRTLARGISSTPSYPEKARSPCALTHPPWTNLAEEPLGFRGIGFSPMFALLKPTFSLPLRPHLLARANLLAVSAPLPPLSLSGHLGALAGDPGCFPLDDEAYPPSSHWPTLIPLIFFGGSYLVFRVCLDLVPLSRPAPKQCFTPRCPVNCCASTHFGENQLALGSSGISPLTTTHPLILQHQSGAAFIPSLRLAARRLYCSPTTPFSRFRLLPFRSPLLRESLLLSFPLATKMFQFARLSLACPWIQQQFERLTYSGISGSMLIFNSPKHFVACYALPRLWVPRILVVPENPATGEPGTESSPPFSVRLFGLKNAGFKNE</sequence>
<dbReference type="Proteomes" id="UP000734854">
    <property type="component" value="Unassembled WGS sequence"/>
</dbReference>